<name>A0A3N4KTH9_9PEZI</name>
<gene>
    <name evidence="2" type="ORF">P167DRAFT_573110</name>
</gene>
<dbReference type="OrthoDB" id="5422351at2759"/>
<dbReference type="STRING" id="1392247.A0A3N4KTH9"/>
<proteinExistence type="predicted"/>
<dbReference type="Proteomes" id="UP000277580">
    <property type="component" value="Unassembled WGS sequence"/>
</dbReference>
<reference evidence="2 3" key="1">
    <citation type="journal article" date="2018" name="Nat. Ecol. Evol.">
        <title>Pezizomycetes genomes reveal the molecular basis of ectomycorrhizal truffle lifestyle.</title>
        <authorList>
            <person name="Murat C."/>
            <person name="Payen T."/>
            <person name="Noel B."/>
            <person name="Kuo A."/>
            <person name="Morin E."/>
            <person name="Chen J."/>
            <person name="Kohler A."/>
            <person name="Krizsan K."/>
            <person name="Balestrini R."/>
            <person name="Da Silva C."/>
            <person name="Montanini B."/>
            <person name="Hainaut M."/>
            <person name="Levati E."/>
            <person name="Barry K.W."/>
            <person name="Belfiori B."/>
            <person name="Cichocki N."/>
            <person name="Clum A."/>
            <person name="Dockter R.B."/>
            <person name="Fauchery L."/>
            <person name="Guy J."/>
            <person name="Iotti M."/>
            <person name="Le Tacon F."/>
            <person name="Lindquist E.A."/>
            <person name="Lipzen A."/>
            <person name="Malagnac F."/>
            <person name="Mello A."/>
            <person name="Molinier V."/>
            <person name="Miyauchi S."/>
            <person name="Poulain J."/>
            <person name="Riccioni C."/>
            <person name="Rubini A."/>
            <person name="Sitrit Y."/>
            <person name="Splivallo R."/>
            <person name="Traeger S."/>
            <person name="Wang M."/>
            <person name="Zifcakova L."/>
            <person name="Wipf D."/>
            <person name="Zambonelli A."/>
            <person name="Paolocci F."/>
            <person name="Nowrousian M."/>
            <person name="Ottonello S."/>
            <person name="Baldrian P."/>
            <person name="Spatafora J.W."/>
            <person name="Henrissat B."/>
            <person name="Nagy L.G."/>
            <person name="Aury J.M."/>
            <person name="Wincker P."/>
            <person name="Grigoriev I.V."/>
            <person name="Bonfante P."/>
            <person name="Martin F.M."/>
        </authorList>
    </citation>
    <scope>NUCLEOTIDE SEQUENCE [LARGE SCALE GENOMIC DNA]</scope>
    <source>
        <strain evidence="2 3">CCBAS932</strain>
    </source>
</reference>
<feature type="region of interest" description="Disordered" evidence="1">
    <location>
        <begin position="119"/>
        <end position="146"/>
    </location>
</feature>
<keyword evidence="3" id="KW-1185">Reference proteome</keyword>
<evidence type="ECO:0000256" key="1">
    <source>
        <dbReference type="SAM" id="MobiDB-lite"/>
    </source>
</evidence>
<dbReference type="AlphaFoldDB" id="A0A3N4KTH9"/>
<feature type="region of interest" description="Disordered" evidence="1">
    <location>
        <begin position="279"/>
        <end position="303"/>
    </location>
</feature>
<feature type="compositionally biased region" description="Basic and acidic residues" evidence="1">
    <location>
        <begin position="122"/>
        <end position="137"/>
    </location>
</feature>
<protein>
    <submittedName>
        <fullName evidence="2">Uncharacterized protein</fullName>
    </submittedName>
</protein>
<sequence>MEQDIRVGRGVWKHMITDKGGLEMGSEFTYYFLLDQKRYISDPGSPPEYTTVDKKTGRIVSILHVPTELPPSTAKPSPPPSSHVYIPATTNVSPASPLDEREKTISPVGIIGASIFAGSGSRGKDFEEPRRVPEHPTHSRNGSGSLRDRIKERSVRRVSSMFFGGETDGPAIEENPSKRRWSLVKKTSGFFRRNRVVSDAGYKITQTTDKTGEDVTLTKRAPAPLEPNHSVTDIVGYLREDTSIEAAQDTLSHLTQPPRAYYHSPVATATNTYVSTIPDMRPQIPRSISDSSKKTNESTITSPSIVESMSSNCSCNEGSVYSCACSPMVQSAFSPESCSSEDDEEEEDAYEVETPVDGLGITTPYPYQQNERVYPQYYNFDEISGHVPGGNRDIGKYAGDVILNEASYSGISAPKPLACLREEVAGELAWRDELVDELGYLGGVVI</sequence>
<evidence type="ECO:0000313" key="2">
    <source>
        <dbReference type="EMBL" id="RPB13816.1"/>
    </source>
</evidence>
<evidence type="ECO:0000313" key="3">
    <source>
        <dbReference type="Proteomes" id="UP000277580"/>
    </source>
</evidence>
<organism evidence="2 3">
    <name type="scientific">Morchella conica CCBAS932</name>
    <dbReference type="NCBI Taxonomy" id="1392247"/>
    <lineage>
        <taxon>Eukaryota</taxon>
        <taxon>Fungi</taxon>
        <taxon>Dikarya</taxon>
        <taxon>Ascomycota</taxon>
        <taxon>Pezizomycotina</taxon>
        <taxon>Pezizomycetes</taxon>
        <taxon>Pezizales</taxon>
        <taxon>Morchellaceae</taxon>
        <taxon>Morchella</taxon>
    </lineage>
</organism>
<dbReference type="EMBL" id="ML119121">
    <property type="protein sequence ID" value="RPB13816.1"/>
    <property type="molecule type" value="Genomic_DNA"/>
</dbReference>
<accession>A0A3N4KTH9</accession>
<dbReference type="InParanoid" id="A0A3N4KTH9"/>